<gene>
    <name evidence="6" type="ORF">GQ607_008271</name>
</gene>
<evidence type="ECO:0000313" key="7">
    <source>
        <dbReference type="Proteomes" id="UP000434172"/>
    </source>
</evidence>
<dbReference type="PANTHER" id="PTHR24173">
    <property type="entry name" value="ANKYRIN REPEAT CONTAINING"/>
    <property type="match status" value="1"/>
</dbReference>
<protein>
    <submittedName>
        <fullName evidence="6">Ankyrin repeat domain protein</fullName>
    </submittedName>
</protein>
<proteinExistence type="predicted"/>
<dbReference type="PROSITE" id="PS50297">
    <property type="entry name" value="ANK_REP_REGION"/>
    <property type="match status" value="2"/>
</dbReference>
<evidence type="ECO:0000256" key="2">
    <source>
        <dbReference type="ARBA" id="ARBA00023043"/>
    </source>
</evidence>
<dbReference type="PROSITE" id="PS50088">
    <property type="entry name" value="ANK_REPEAT"/>
    <property type="match status" value="3"/>
</dbReference>
<dbReference type="PROSITE" id="PS50011">
    <property type="entry name" value="PROTEIN_KINASE_DOM"/>
    <property type="match status" value="1"/>
</dbReference>
<dbReference type="Proteomes" id="UP000434172">
    <property type="component" value="Unassembled WGS sequence"/>
</dbReference>
<dbReference type="SUPFAM" id="SSF48403">
    <property type="entry name" value="Ankyrin repeat"/>
    <property type="match status" value="2"/>
</dbReference>
<feature type="repeat" description="ANK" evidence="3">
    <location>
        <begin position="906"/>
        <end position="938"/>
    </location>
</feature>
<dbReference type="GO" id="GO:0004672">
    <property type="term" value="F:protein kinase activity"/>
    <property type="evidence" value="ECO:0007669"/>
    <property type="project" value="InterPro"/>
</dbReference>
<feature type="compositionally biased region" description="Acidic residues" evidence="4">
    <location>
        <begin position="1381"/>
        <end position="1396"/>
    </location>
</feature>
<feature type="repeat" description="ANK" evidence="3">
    <location>
        <begin position="972"/>
        <end position="1004"/>
    </location>
</feature>
<dbReference type="OrthoDB" id="4062651at2759"/>
<dbReference type="SMART" id="SM00220">
    <property type="entry name" value="S_TKc"/>
    <property type="match status" value="1"/>
</dbReference>
<evidence type="ECO:0000256" key="4">
    <source>
        <dbReference type="SAM" id="MobiDB-lite"/>
    </source>
</evidence>
<dbReference type="SUPFAM" id="SSF56112">
    <property type="entry name" value="Protein kinase-like (PK-like)"/>
    <property type="match status" value="1"/>
</dbReference>
<dbReference type="Pfam" id="PF12796">
    <property type="entry name" value="Ank_2"/>
    <property type="match status" value="2"/>
</dbReference>
<name>A0A8H3WEW3_9PEZI</name>
<keyword evidence="7" id="KW-1185">Reference proteome</keyword>
<dbReference type="Gene3D" id="1.25.40.20">
    <property type="entry name" value="Ankyrin repeat-containing domain"/>
    <property type="match status" value="1"/>
</dbReference>
<dbReference type="SMART" id="SM00248">
    <property type="entry name" value="ANK"/>
    <property type="match status" value="9"/>
</dbReference>
<dbReference type="InterPro" id="IPR000719">
    <property type="entry name" value="Prot_kinase_dom"/>
</dbReference>
<dbReference type="GO" id="GO:0005524">
    <property type="term" value="F:ATP binding"/>
    <property type="evidence" value="ECO:0007669"/>
    <property type="project" value="InterPro"/>
</dbReference>
<reference evidence="6 7" key="1">
    <citation type="submission" date="2019-12" db="EMBL/GenBank/DDBJ databases">
        <title>A genome sequence resource for the geographically widespread anthracnose pathogen Colletotrichum asianum.</title>
        <authorList>
            <person name="Meng Y."/>
        </authorList>
    </citation>
    <scope>NUCLEOTIDE SEQUENCE [LARGE SCALE GENOMIC DNA]</scope>
    <source>
        <strain evidence="6 7">ICMP 18580</strain>
    </source>
</reference>
<accession>A0A8H3WEW3</accession>
<evidence type="ECO:0000313" key="6">
    <source>
        <dbReference type="EMBL" id="KAF0324567.1"/>
    </source>
</evidence>
<feature type="region of interest" description="Disordered" evidence="4">
    <location>
        <begin position="1333"/>
        <end position="1421"/>
    </location>
</feature>
<feature type="compositionally biased region" description="Acidic residues" evidence="4">
    <location>
        <begin position="24"/>
        <end position="57"/>
    </location>
</feature>
<evidence type="ECO:0000256" key="3">
    <source>
        <dbReference type="PROSITE-ProRule" id="PRU00023"/>
    </source>
</evidence>
<feature type="compositionally biased region" description="Polar residues" evidence="4">
    <location>
        <begin position="1078"/>
        <end position="1090"/>
    </location>
</feature>
<dbReference type="PANTHER" id="PTHR24173:SF74">
    <property type="entry name" value="ANKYRIN REPEAT DOMAIN-CONTAINING PROTEIN 16"/>
    <property type="match status" value="1"/>
</dbReference>
<comment type="caution">
    <text evidence="6">The sequence shown here is derived from an EMBL/GenBank/DDBJ whole genome shotgun (WGS) entry which is preliminary data.</text>
</comment>
<evidence type="ECO:0000256" key="1">
    <source>
        <dbReference type="ARBA" id="ARBA00022737"/>
    </source>
</evidence>
<organism evidence="6 7">
    <name type="scientific">Colletotrichum asianum</name>
    <dbReference type="NCBI Taxonomy" id="702518"/>
    <lineage>
        <taxon>Eukaryota</taxon>
        <taxon>Fungi</taxon>
        <taxon>Dikarya</taxon>
        <taxon>Ascomycota</taxon>
        <taxon>Pezizomycotina</taxon>
        <taxon>Sordariomycetes</taxon>
        <taxon>Hypocreomycetidae</taxon>
        <taxon>Glomerellales</taxon>
        <taxon>Glomerellaceae</taxon>
        <taxon>Colletotrichum</taxon>
        <taxon>Colletotrichum gloeosporioides species complex</taxon>
    </lineage>
</organism>
<feature type="compositionally biased region" description="Basic and acidic residues" evidence="4">
    <location>
        <begin position="1368"/>
        <end position="1380"/>
    </location>
</feature>
<dbReference type="InterPro" id="IPR011009">
    <property type="entry name" value="Kinase-like_dom_sf"/>
</dbReference>
<keyword evidence="1" id="KW-0677">Repeat</keyword>
<feature type="region of interest" description="Disordered" evidence="4">
    <location>
        <begin position="20"/>
        <end position="58"/>
    </location>
</feature>
<feature type="region of interest" description="Disordered" evidence="4">
    <location>
        <begin position="1263"/>
        <end position="1282"/>
    </location>
</feature>
<keyword evidence="2 3" id="KW-0040">ANK repeat</keyword>
<evidence type="ECO:0000259" key="5">
    <source>
        <dbReference type="PROSITE" id="PS50011"/>
    </source>
</evidence>
<dbReference type="InterPro" id="IPR002110">
    <property type="entry name" value="Ankyrin_rpt"/>
</dbReference>
<dbReference type="InterPro" id="IPR036770">
    <property type="entry name" value="Ankyrin_rpt-contain_sf"/>
</dbReference>
<dbReference type="EMBL" id="WOWK01000043">
    <property type="protein sequence ID" value="KAF0324567.1"/>
    <property type="molecule type" value="Genomic_DNA"/>
</dbReference>
<feature type="region of interest" description="Disordered" evidence="4">
    <location>
        <begin position="1078"/>
        <end position="1100"/>
    </location>
</feature>
<dbReference type="Pfam" id="PF00069">
    <property type="entry name" value="Pkinase"/>
    <property type="match status" value="1"/>
</dbReference>
<dbReference type="Gene3D" id="1.10.510.10">
    <property type="entry name" value="Transferase(Phosphotransferase) domain 1"/>
    <property type="match status" value="1"/>
</dbReference>
<feature type="repeat" description="ANK" evidence="3">
    <location>
        <begin position="942"/>
        <end position="971"/>
    </location>
</feature>
<feature type="domain" description="Protein kinase" evidence="5">
    <location>
        <begin position="119"/>
        <end position="417"/>
    </location>
</feature>
<sequence length="1569" mass="175296">MREIESNTIARQYVGHCREVINHDDDDDNNNDEDYDNDDDGDDNDDNNDNDDSDDEAMDHLTKSVDTTLSWNTFLSRTSTSSLTCALFSEQQRQNAHGLDDVLRVVSALNLRRYPQEELTEEEVLGEGETYVVKRCAVKGGDCVAVKQLKINDVSDDKLFRRRLGSVIFEAQIMRHPPLRAHPNLPSALGYGWSLRGASVIPYLVVEYAPLGTLREYIKTAKPRLADVEILLGDVSSALSALHTCGIVHGDVKLDNALVFPSWDRRTKALAKITDFGHAIILNDTAGSQSDDDEIIKYRGTLLYNAPEVKTQDLFPIERRDLLKCDIWAFGLMVWEACLGGQEYTTWLTNHGHKHVETIDRNHIDPSKLLDYAKQCMPAKQLGTAMFIRIVLHRTIQADPSKRASSVRDLPLYTRWNAGDLRGLEADLALHFDVPTPTYEMFRLDIGKEVLWDHQQQIFKGLQQTHSSNRAKDEGPISWQIALCYYLGFGAERDLQESHKFAKTARSEGHPIAAVFGDLFHSETDAVMEPKNESYVTKLSGLLRAQGALADEMPALAKAFFDGDPAAAMNLLSEGASLASCTSDGCGPFHWLFMIRDPAAFEDITEKLSGELAQRLVNVPASTIREAHLQWPTQLLGTPLAFSISVNCLPAVKVLLALGASPFAHVYNESQYPPEDSRSQWAALHVAAKYHCSDILRELMRSSESQNWEGLGLLGCVLGLSTPLERLAMHGSSRASRLDETIMLIKDKQSLNMHDSDGRTAIMEAIDLQDADVVAALLRAEPGLAKTPLRSPHDPNIFTYPLHFACQLAARRNVADALLIPKLIESQTRDLQPSTTPSQDHLGRTVLHLAVTGASGLITKWILESRPGLLHVEDKWGRSPLHYCASSANCDLLLEKGVNIDHTDKEGLSPLHRACLMGACAITEGLLKKSPILDLRNNVYGTPLHCAVISGSADVVNGLLDAGAPINATDLRGNTAIHIAAKLNRYSILRSLLARGADVTLLNLNGHDAKAVALRAASTGNIGILSILRGTQAANNGDVDLEFGQEDTVLLDREGQVGEALAPDFLWDEASLSLQQPYDTLDLPNNTKQGQESEREETYDERVERLQSLDQAIEMIIGHHFSGVPHHHWASKAVVNIVSIFFDEILWQPGTINRGIEIVARAAYDLAMVTHFYYDESWGIYHRVEAWTEYLVSRNGIGVPLRLEAIRMYPKGVHPRRKTYESSQYGMVSSTSKDDLLYGFEVKILSEQDRLEAVWKYMEENDPSSLPLDGDESPTLKDKDGKPVRLADGMTTRLLRLPPVFAFMEQKFPVAKVERPVPRVFIPEKEIDGLVLNDPGNLLRQETNDEELGNEKTIAEQTGAETSMMVDSETKDDKDDSEKDDKDDEDEKNESDDENYSDSHESGSESHLTMQDQPDYKSKYEPCQQSSTWCSHLEQTIGCIVTIFIDKKPREVFPGRQKSDIEAMVRWEMKTWEMVVPQFGVTRYISTLEQYFPQLSGQSWRESAARAYLAWKERSTPALRDSVGDEHWNSEAKVARDEFYIKLYAACHRKLKETSNEGLEPDSDSDESL</sequence>